<evidence type="ECO:0000259" key="4">
    <source>
        <dbReference type="PROSITE" id="PS50987"/>
    </source>
</evidence>
<evidence type="ECO:0000256" key="2">
    <source>
        <dbReference type="ARBA" id="ARBA00023125"/>
    </source>
</evidence>
<dbReference type="AlphaFoldDB" id="A0A0A1GVU3"/>
<dbReference type="HOGENOM" id="CLU_097806_7_4_9"/>
<dbReference type="InterPro" id="IPR001845">
    <property type="entry name" value="HTH_ArsR_DNA-bd_dom"/>
</dbReference>
<dbReference type="InterPro" id="IPR011991">
    <property type="entry name" value="ArsR-like_HTH"/>
</dbReference>
<accession>A0A0A1GVU3</accession>
<protein>
    <submittedName>
        <fullName evidence="5">Putative positive regulator of cadmium resistance</fullName>
    </submittedName>
</protein>
<reference evidence="5 6" key="1">
    <citation type="submission" date="2014-11" db="EMBL/GenBank/DDBJ databases">
        <title>Complete genome sequence and analysis of Lactobacillus hokkaidonensis LOOC260T.</title>
        <authorList>
            <person name="Tanizawa Y."/>
            <person name="Tohno M."/>
            <person name="Kaminuma E."/>
            <person name="Nakamura Y."/>
            <person name="Arita M."/>
        </authorList>
    </citation>
    <scope>NUCLEOTIDE SEQUENCE [LARGE SCALE GENOMIC DNA]</scope>
    <source>
        <strain evidence="5 6">LOOC260</strain>
    </source>
</reference>
<dbReference type="Gene3D" id="1.10.10.10">
    <property type="entry name" value="Winged helix-like DNA-binding domain superfamily/Winged helix DNA-binding domain"/>
    <property type="match status" value="1"/>
</dbReference>
<dbReference type="InterPro" id="IPR036388">
    <property type="entry name" value="WH-like_DNA-bd_sf"/>
</dbReference>
<name>A0A0A1GVU3_9LACO</name>
<dbReference type="EMBL" id="AP014680">
    <property type="protein sequence ID" value="BAP86387.1"/>
    <property type="molecule type" value="Genomic_DNA"/>
</dbReference>
<dbReference type="CDD" id="cd00090">
    <property type="entry name" value="HTH_ARSR"/>
    <property type="match status" value="1"/>
</dbReference>
<evidence type="ECO:0000313" key="6">
    <source>
        <dbReference type="Proteomes" id="UP000031620"/>
    </source>
</evidence>
<dbReference type="InterPro" id="IPR000835">
    <property type="entry name" value="HTH_MarR-typ"/>
</dbReference>
<dbReference type="NCBIfam" id="NF033788">
    <property type="entry name" value="HTH_metalloreg"/>
    <property type="match status" value="1"/>
</dbReference>
<keyword evidence="1" id="KW-0805">Transcription regulation</keyword>
<dbReference type="InterPro" id="IPR051011">
    <property type="entry name" value="Metal_resp_trans_reg"/>
</dbReference>
<feature type="domain" description="HTH arsR-type" evidence="4">
    <location>
        <begin position="19"/>
        <end position="114"/>
    </location>
</feature>
<proteinExistence type="predicted"/>
<keyword evidence="2" id="KW-0238">DNA-binding</keyword>
<dbReference type="PANTHER" id="PTHR43132">
    <property type="entry name" value="ARSENICAL RESISTANCE OPERON REPRESSOR ARSR-RELATED"/>
    <property type="match status" value="1"/>
</dbReference>
<dbReference type="GO" id="GO:0003677">
    <property type="term" value="F:DNA binding"/>
    <property type="evidence" value="ECO:0007669"/>
    <property type="project" value="UniProtKB-KW"/>
</dbReference>
<evidence type="ECO:0000256" key="3">
    <source>
        <dbReference type="ARBA" id="ARBA00023163"/>
    </source>
</evidence>
<dbReference type="PROSITE" id="PS50987">
    <property type="entry name" value="HTH_ARSR_2"/>
    <property type="match status" value="1"/>
</dbReference>
<dbReference type="RefSeq" id="WP_010579429.1">
    <property type="nucleotide sequence ID" value="NZ_AP014680.1"/>
</dbReference>
<dbReference type="PANTHER" id="PTHR43132:SF6">
    <property type="entry name" value="HTH-TYPE TRANSCRIPTIONAL REPRESSOR CZRA"/>
    <property type="match status" value="1"/>
</dbReference>
<dbReference type="SMART" id="SM00418">
    <property type="entry name" value="HTH_ARSR"/>
    <property type="match status" value="1"/>
</dbReference>
<dbReference type="KEGG" id="lho:LOOC260_118810"/>
<dbReference type="InterPro" id="IPR036390">
    <property type="entry name" value="WH_DNA-bd_sf"/>
</dbReference>
<evidence type="ECO:0000256" key="1">
    <source>
        <dbReference type="ARBA" id="ARBA00023015"/>
    </source>
</evidence>
<gene>
    <name evidence="5" type="ORF">LOOC260_118810</name>
</gene>
<dbReference type="GO" id="GO:0003700">
    <property type="term" value="F:DNA-binding transcription factor activity"/>
    <property type="evidence" value="ECO:0007669"/>
    <property type="project" value="InterPro"/>
</dbReference>
<dbReference type="Pfam" id="PF12802">
    <property type="entry name" value="MarR_2"/>
    <property type="match status" value="1"/>
</dbReference>
<sequence>MIKVDCCPDKPELASRDLLSEENASEIVLLFKVLSNDTRLRILHCLTREPKISVGKIAARLNMKTAAISNQLQRLVDQKIVKTERDGNFINYEIIDECTAILLERAWCLAEDTGKITG</sequence>
<dbReference type="Proteomes" id="UP000031620">
    <property type="component" value="Chromosome"/>
</dbReference>
<dbReference type="SUPFAM" id="SSF46785">
    <property type="entry name" value="Winged helix' DNA-binding domain"/>
    <property type="match status" value="1"/>
</dbReference>
<keyword evidence="3" id="KW-0804">Transcription</keyword>
<organism evidence="5 6">
    <name type="scientific">Paucilactobacillus hokkaidonensis JCM 18461</name>
    <dbReference type="NCBI Taxonomy" id="1291742"/>
    <lineage>
        <taxon>Bacteria</taxon>
        <taxon>Bacillati</taxon>
        <taxon>Bacillota</taxon>
        <taxon>Bacilli</taxon>
        <taxon>Lactobacillales</taxon>
        <taxon>Lactobacillaceae</taxon>
        <taxon>Paucilactobacillus</taxon>
    </lineage>
</organism>
<dbReference type="STRING" id="1291742.LOOC260_118810"/>
<dbReference type="PRINTS" id="PR00778">
    <property type="entry name" value="HTHARSR"/>
</dbReference>
<evidence type="ECO:0000313" key="5">
    <source>
        <dbReference type="EMBL" id="BAP86387.1"/>
    </source>
</evidence>